<dbReference type="EMBL" id="JAZBRD010000004">
    <property type="protein sequence ID" value="MEE3744479.1"/>
    <property type="molecule type" value="Genomic_DNA"/>
</dbReference>
<evidence type="ECO:0000313" key="3">
    <source>
        <dbReference type="Proteomes" id="UP000194260"/>
    </source>
</evidence>
<dbReference type="Proteomes" id="UP000194260">
    <property type="component" value="Chromosome"/>
</dbReference>
<sequence>MRVIILLSLFYMLLNSFELSSEQIDRDSTKLSLSPVNLNDDMIKNLNTQKFKILTSHYTLNNKDNNGLNNIDFIDIESLKFNHWTTKDISFNITQTLNKNDKDYNLYGIYSASHNLNLNIFTFTNSINTIYDIKSKTTCTHSSDISAQIFKNTKIGTLLYQDDSSKYNANYYINTQIYKNIHIDLSLYNTQSSDNFYTKFKINY</sequence>
<dbReference type="AlphaFoldDB" id="A0A1X9SXQ1"/>
<reference evidence="2 4" key="3">
    <citation type="submission" date="2024-01" db="EMBL/GenBank/DDBJ databases">
        <title>Campylobacter porcellus sp. nov.</title>
        <authorList>
            <person name="Papic B."/>
            <person name="Gruntar I."/>
        </authorList>
    </citation>
    <scope>NUCLEOTIDE SEQUENCE [LARGE SCALE GENOMIC DNA]</scope>
    <source>
        <strain evidence="2 4">CX2-4855-23</strain>
    </source>
</reference>
<keyword evidence="4" id="KW-1185">Reference proteome</keyword>
<dbReference type="STRING" id="1660073.CSUIS_1195"/>
<dbReference type="Proteomes" id="UP001331664">
    <property type="component" value="Unassembled WGS sequence"/>
</dbReference>
<proteinExistence type="predicted"/>
<organism evidence="1 3">
    <name type="scientific">Campylobacter porcelli</name>
    <dbReference type="NCBI Taxonomy" id="1660073"/>
    <lineage>
        <taxon>Bacteria</taxon>
        <taxon>Pseudomonadati</taxon>
        <taxon>Campylobacterota</taxon>
        <taxon>Epsilonproteobacteria</taxon>
        <taxon>Campylobacterales</taxon>
        <taxon>Campylobacteraceae</taxon>
        <taxon>Campylobacter</taxon>
    </lineage>
</organism>
<dbReference type="RefSeq" id="WP_086297876.1">
    <property type="nucleotide sequence ID" value="NZ_CP018789.1"/>
</dbReference>
<evidence type="ECO:0000313" key="4">
    <source>
        <dbReference type="Proteomes" id="UP001331664"/>
    </source>
</evidence>
<evidence type="ECO:0000313" key="1">
    <source>
        <dbReference type="EMBL" id="ARR00995.1"/>
    </source>
</evidence>
<dbReference type="EMBL" id="CP018789">
    <property type="protein sequence ID" value="ARR00995.1"/>
    <property type="molecule type" value="Genomic_DNA"/>
</dbReference>
<gene>
    <name evidence="1" type="ORF">CSUIS_1195</name>
    <name evidence="2" type="ORF">V2I23_04140</name>
</gene>
<dbReference type="KEGG" id="camy:CSUIS_1195"/>
<evidence type="ECO:0000313" key="2">
    <source>
        <dbReference type="EMBL" id="MEE3744479.1"/>
    </source>
</evidence>
<protein>
    <submittedName>
        <fullName evidence="1">Uncharacterized protein</fullName>
    </submittedName>
</protein>
<name>A0A1X9SXQ1_9BACT</name>
<reference evidence="1" key="2">
    <citation type="journal article" date="2017" name="Genome Biol. Evol.">
        <title>Comparative genomic analysis identifies a Campylobacter clade deficient in selenium metabolism.</title>
        <authorList>
            <person name="Miller W.G."/>
            <person name="Yee E."/>
            <person name="Lopes B.S."/>
            <person name="Chapman M.H."/>
            <person name="Huynh S."/>
            <person name="Bono J.L."/>
            <person name="Parker C.T."/>
            <person name="Strachan N.J.C."/>
            <person name="Forbes K.J."/>
        </authorList>
    </citation>
    <scope>NUCLEOTIDE SEQUENCE [LARGE SCALE GENOMIC DNA]</scope>
    <source>
        <strain evidence="1">RM6137</strain>
    </source>
</reference>
<reference evidence="3" key="1">
    <citation type="journal article" date="2017" name="Genome Biol. Evol.">
        <title>Comparative Genomic Analysis Identifies a Campylobacter Clade Deficient in Selenium Metabolism.</title>
        <authorList>
            <person name="Miller W.G."/>
            <person name="Yee E."/>
            <person name="Lopes B.S."/>
            <person name="Chapman M.H."/>
            <person name="Huynh S."/>
            <person name="Bono J.L."/>
            <person name="Parker C.T."/>
            <person name="Strachan N.J.C."/>
            <person name="Forbes K.J."/>
        </authorList>
    </citation>
    <scope>NUCLEOTIDE SEQUENCE [LARGE SCALE GENOMIC DNA]</scope>
    <source>
        <strain evidence="3">RM6137</strain>
    </source>
</reference>
<accession>A0A1X9SXQ1</accession>